<dbReference type="HOGENOM" id="CLU_1477397_0_0_1"/>
<sequence length="183" mass="20630">MAQGEHREPLPSSRGIGGSAARLISMKASQHFEQLEEEMYYHMVMLVGPRSEYRIRWIIRNPVIFSQSSESGCKFSVAHPTIYANWYAIATYGLITIRQFLARMCSIEVGLGRHGESNSTIFLAASSYVPNRAGLNHLLPTCKQQWYGNLQANETMVDRSVEWLQLGCSHSPMSANRPLSLHL</sequence>
<keyword evidence="2" id="KW-1185">Reference proteome</keyword>
<reference evidence="1" key="1">
    <citation type="submission" date="2015-04" db="UniProtKB">
        <authorList>
            <consortium name="EnsemblPlants"/>
        </authorList>
    </citation>
    <scope>IDENTIFICATION</scope>
    <source>
        <strain evidence="1">SL10</strain>
    </source>
</reference>
<dbReference type="AlphaFoldDB" id="A0A0E0HP18"/>
<dbReference type="EnsemblPlants" id="ONIVA06G12580.1">
    <property type="protein sequence ID" value="ONIVA06G12580.1"/>
    <property type="gene ID" value="ONIVA06G12580"/>
</dbReference>
<organism evidence="1">
    <name type="scientific">Oryza nivara</name>
    <name type="common">Indian wild rice</name>
    <name type="synonym">Oryza sativa f. spontanea</name>
    <dbReference type="NCBI Taxonomy" id="4536"/>
    <lineage>
        <taxon>Eukaryota</taxon>
        <taxon>Viridiplantae</taxon>
        <taxon>Streptophyta</taxon>
        <taxon>Embryophyta</taxon>
        <taxon>Tracheophyta</taxon>
        <taxon>Spermatophyta</taxon>
        <taxon>Magnoliopsida</taxon>
        <taxon>Liliopsida</taxon>
        <taxon>Poales</taxon>
        <taxon>Poaceae</taxon>
        <taxon>BOP clade</taxon>
        <taxon>Oryzoideae</taxon>
        <taxon>Oryzeae</taxon>
        <taxon>Oryzinae</taxon>
        <taxon>Oryza</taxon>
    </lineage>
</organism>
<dbReference type="Gramene" id="ONIVA06G12580.1">
    <property type="protein sequence ID" value="ONIVA06G12580.1"/>
    <property type="gene ID" value="ONIVA06G12580"/>
</dbReference>
<protein>
    <submittedName>
        <fullName evidence="1">Uncharacterized protein</fullName>
    </submittedName>
</protein>
<reference evidence="1" key="2">
    <citation type="submission" date="2018-04" db="EMBL/GenBank/DDBJ databases">
        <title>OnivRS2 (Oryza nivara Reference Sequence Version 2).</title>
        <authorList>
            <person name="Zhang J."/>
            <person name="Kudrna D."/>
            <person name="Lee S."/>
            <person name="Talag J."/>
            <person name="Rajasekar S."/>
            <person name="Welchert J."/>
            <person name="Hsing Y.-I."/>
            <person name="Wing R.A."/>
        </authorList>
    </citation>
    <scope>NUCLEOTIDE SEQUENCE [LARGE SCALE GENOMIC DNA]</scope>
    <source>
        <strain evidence="1">SL10</strain>
    </source>
</reference>
<accession>A0A0E0HP18</accession>
<proteinExistence type="predicted"/>
<evidence type="ECO:0000313" key="2">
    <source>
        <dbReference type="Proteomes" id="UP000006591"/>
    </source>
</evidence>
<evidence type="ECO:0000313" key="1">
    <source>
        <dbReference type="EnsemblPlants" id="ONIVA06G12580.1"/>
    </source>
</evidence>
<name>A0A0E0HP18_ORYNI</name>
<dbReference type="Proteomes" id="UP000006591">
    <property type="component" value="Chromosome 6"/>
</dbReference>